<evidence type="ECO:0000256" key="2">
    <source>
        <dbReference type="ARBA" id="ARBA00004812"/>
    </source>
</evidence>
<dbReference type="SUPFAM" id="SSF48108">
    <property type="entry name" value="Carbamoyl phosphate synthetase, large subunit connection domain"/>
    <property type="match status" value="1"/>
</dbReference>
<dbReference type="FunFam" id="3.40.50.20:FF:000003">
    <property type="entry name" value="Carbamoyl-phosphate synthase large chain"/>
    <property type="match status" value="1"/>
</dbReference>
<feature type="binding site" evidence="19">
    <location>
        <position position="228"/>
    </location>
    <ligand>
        <name>ATP</name>
        <dbReference type="ChEBI" id="CHEBI:30616"/>
        <label>1</label>
    </ligand>
</feature>
<feature type="binding site" evidence="19">
    <location>
        <position position="255"/>
    </location>
    <ligand>
        <name>ATP</name>
        <dbReference type="ChEBI" id="CHEBI:30616"/>
        <label>1</label>
    </ligand>
</feature>
<evidence type="ECO:0000256" key="3">
    <source>
        <dbReference type="ARBA" id="ARBA00005077"/>
    </source>
</evidence>
<dbReference type="InterPro" id="IPR005479">
    <property type="entry name" value="CPAse_ATP-bd"/>
</dbReference>
<evidence type="ECO:0000256" key="8">
    <source>
        <dbReference type="ARBA" id="ARBA00022723"/>
    </source>
</evidence>
<feature type="binding site" evidence="19">
    <location>
        <position position="785"/>
    </location>
    <ligand>
        <name>ATP</name>
        <dbReference type="ChEBI" id="CHEBI:30616"/>
        <label>2</label>
    </ligand>
</feature>
<dbReference type="NCBIfam" id="NF003671">
    <property type="entry name" value="PRK05294.1"/>
    <property type="match status" value="1"/>
</dbReference>
<feature type="binding site" evidence="19">
    <location>
        <position position="783"/>
    </location>
    <ligand>
        <name>ATP</name>
        <dbReference type="ChEBI" id="CHEBI:30616"/>
        <label>2</label>
    </ligand>
</feature>
<dbReference type="Gene3D" id="3.30.1490.20">
    <property type="entry name" value="ATP-grasp fold, A domain"/>
    <property type="match status" value="1"/>
</dbReference>
<dbReference type="EC" id="6.3.5.5" evidence="19"/>
<dbReference type="GO" id="GO:0044205">
    <property type="term" value="P:'de novo' UMP biosynthetic process"/>
    <property type="evidence" value="ECO:0007669"/>
    <property type="project" value="UniProtKB-UniRule"/>
</dbReference>
<feature type="binding site" evidence="19">
    <location>
        <position position="129"/>
    </location>
    <ligand>
        <name>ATP</name>
        <dbReference type="ChEBI" id="CHEBI:30616"/>
        <label>1</label>
    </ligand>
</feature>
<dbReference type="Pfam" id="PF02786">
    <property type="entry name" value="CPSase_L_D2"/>
    <property type="match status" value="2"/>
</dbReference>
<evidence type="ECO:0000256" key="12">
    <source>
        <dbReference type="ARBA" id="ARBA00022842"/>
    </source>
</evidence>
<dbReference type="PROSITE" id="PS51855">
    <property type="entry name" value="MGS"/>
    <property type="match status" value="1"/>
</dbReference>
<dbReference type="UniPathway" id="UPA00068">
    <property type="reaction ID" value="UER00171"/>
</dbReference>
<dbReference type="InterPro" id="IPR016185">
    <property type="entry name" value="PreATP-grasp_dom_sf"/>
</dbReference>
<feature type="binding site" evidence="19">
    <location>
        <position position="298"/>
    </location>
    <ligand>
        <name>ATP</name>
        <dbReference type="ChEBI" id="CHEBI:30616"/>
        <label>1</label>
    </ligand>
</feature>
<feature type="binding site" evidence="19">
    <location>
        <position position="312"/>
    </location>
    <ligand>
        <name>Mn(2+)</name>
        <dbReference type="ChEBI" id="CHEBI:29035"/>
        <label>1</label>
    </ligand>
</feature>
<dbReference type="InterPro" id="IPR006275">
    <property type="entry name" value="CPSase_lsu"/>
</dbReference>
<keyword evidence="10 19" id="KW-0547">Nucleotide-binding</keyword>
<dbReference type="HAMAP" id="MF_01210_A">
    <property type="entry name" value="CPSase_L_chain_A"/>
    <property type="match status" value="1"/>
</dbReference>
<keyword evidence="8" id="KW-0479">Metal-binding</keyword>
<dbReference type="SUPFAM" id="SSF52335">
    <property type="entry name" value="Methylglyoxal synthase-like"/>
    <property type="match status" value="1"/>
</dbReference>
<feature type="binding site" evidence="19">
    <location>
        <position position="188"/>
    </location>
    <ligand>
        <name>ATP</name>
        <dbReference type="ChEBI" id="CHEBI:30616"/>
        <label>1</label>
    </ligand>
</feature>
<evidence type="ECO:0000256" key="15">
    <source>
        <dbReference type="ARBA" id="ARBA00047359"/>
    </source>
</evidence>
<protein>
    <recommendedName>
        <fullName evidence="19">Carbamoyl phosphate synthase large chain</fullName>
        <ecNumber evidence="19">6.3.4.16</ecNumber>
        <ecNumber evidence="19">6.3.5.5</ecNumber>
    </recommendedName>
    <alternativeName>
        <fullName evidence="19">Carbamoyl phosphate synthetase ammonia chain</fullName>
    </alternativeName>
</protein>
<dbReference type="InterPro" id="IPR033937">
    <property type="entry name" value="MGS_CPS_CarB"/>
</dbReference>
<comment type="similarity">
    <text evidence="4 19">Belongs to the CarB family.</text>
</comment>
<feature type="binding site" evidence="19">
    <location>
        <position position="314"/>
    </location>
    <ligand>
        <name>Mn(2+)</name>
        <dbReference type="ChEBI" id="CHEBI:29035"/>
        <label>2</label>
    </ligand>
</feature>
<keyword evidence="13 19" id="KW-0665">Pyrimidine biosynthesis</keyword>
<dbReference type="FunFam" id="3.40.50.20:FF:000001">
    <property type="entry name" value="Carbamoyl-phosphate synthase large chain"/>
    <property type="match status" value="1"/>
</dbReference>
<dbReference type="GO" id="GO:0006526">
    <property type="term" value="P:L-arginine biosynthetic process"/>
    <property type="evidence" value="ECO:0007669"/>
    <property type="project" value="UniProtKB-UniRule"/>
</dbReference>
<keyword evidence="12" id="KW-0460">Magnesium</keyword>
<evidence type="ECO:0000259" key="20">
    <source>
        <dbReference type="PROSITE" id="PS50975"/>
    </source>
</evidence>
<evidence type="ECO:0000313" key="22">
    <source>
        <dbReference type="EMBL" id="MQY43304.1"/>
    </source>
</evidence>
<evidence type="ECO:0000256" key="9">
    <source>
        <dbReference type="ARBA" id="ARBA00022737"/>
    </source>
</evidence>
<dbReference type="NCBIfam" id="NF009455">
    <property type="entry name" value="PRK12815.1"/>
    <property type="match status" value="1"/>
</dbReference>
<dbReference type="Gene3D" id="1.10.1030.10">
    <property type="entry name" value="Carbamoyl-phosphate synthetase, large subunit oligomerisation domain"/>
    <property type="match status" value="1"/>
</dbReference>
<evidence type="ECO:0000256" key="16">
    <source>
        <dbReference type="ARBA" id="ARBA00048816"/>
    </source>
</evidence>
<feature type="domain" description="ATP-grasp" evidence="20">
    <location>
        <begin position="708"/>
        <end position="899"/>
    </location>
</feature>
<feature type="binding site" evidence="19">
    <location>
        <position position="312"/>
    </location>
    <ligand>
        <name>ATP</name>
        <dbReference type="ChEBI" id="CHEBI:30616"/>
        <label>1</label>
    </ligand>
</feature>
<evidence type="ECO:0000256" key="7">
    <source>
        <dbReference type="ARBA" id="ARBA00022605"/>
    </source>
</evidence>
<dbReference type="PANTHER" id="PTHR11405:SF53">
    <property type="entry name" value="CARBAMOYL-PHOSPHATE SYNTHASE [AMMONIA], MITOCHONDRIAL"/>
    <property type="match status" value="1"/>
</dbReference>
<dbReference type="PROSITE" id="PS50975">
    <property type="entry name" value="ATP_GRASP"/>
    <property type="match status" value="2"/>
</dbReference>
<dbReference type="InterPro" id="IPR036897">
    <property type="entry name" value="CarbamoylP_synth_lsu_oligo_sf"/>
</dbReference>
<dbReference type="SMART" id="SM01096">
    <property type="entry name" value="CPSase_L_D3"/>
    <property type="match status" value="1"/>
</dbReference>
<feature type="binding site" evidence="19">
    <location>
        <position position="870"/>
    </location>
    <ligand>
        <name>ATP</name>
        <dbReference type="ChEBI" id="CHEBI:30616"/>
        <label>2</label>
    </ligand>
</feature>
<evidence type="ECO:0000256" key="18">
    <source>
        <dbReference type="ARBA" id="ARBA00062056"/>
    </source>
</evidence>
<feature type="binding site" evidence="19">
    <location>
        <position position="256"/>
    </location>
    <ligand>
        <name>ATP</name>
        <dbReference type="ChEBI" id="CHEBI:30616"/>
        <label>1</label>
    </ligand>
</feature>
<dbReference type="Gene3D" id="3.30.470.20">
    <property type="entry name" value="ATP-grasp fold, B domain"/>
    <property type="match status" value="2"/>
</dbReference>
<dbReference type="PANTHER" id="PTHR11405">
    <property type="entry name" value="CARBAMOYLTRANSFERASE FAMILY MEMBER"/>
    <property type="match status" value="1"/>
</dbReference>
<dbReference type="InterPro" id="IPR011607">
    <property type="entry name" value="MGS-like_dom"/>
</dbReference>
<dbReference type="GO" id="GO:0006541">
    <property type="term" value="P:glutamine metabolic process"/>
    <property type="evidence" value="ECO:0007669"/>
    <property type="project" value="TreeGrafter"/>
</dbReference>
<dbReference type="HAMAP" id="MF_01210_B">
    <property type="entry name" value="CPSase_L_chain_B"/>
    <property type="match status" value="1"/>
</dbReference>
<evidence type="ECO:0000256" key="10">
    <source>
        <dbReference type="ARBA" id="ARBA00022741"/>
    </source>
</evidence>
<dbReference type="SUPFAM" id="SSF52440">
    <property type="entry name" value="PreATP-grasp domain"/>
    <property type="match status" value="2"/>
</dbReference>
<evidence type="ECO:0000256" key="14">
    <source>
        <dbReference type="ARBA" id="ARBA00023211"/>
    </source>
</evidence>
<dbReference type="InterPro" id="IPR011761">
    <property type="entry name" value="ATP-grasp"/>
</dbReference>
<dbReference type="FunFam" id="1.10.1030.10:FF:000002">
    <property type="entry name" value="Carbamoyl-phosphate synthase large chain"/>
    <property type="match status" value="1"/>
</dbReference>
<dbReference type="FunFam" id="3.30.1490.20:FF:000001">
    <property type="entry name" value="Carbamoyl-phosphate synthase large chain"/>
    <property type="match status" value="1"/>
</dbReference>
<keyword evidence="9 19" id="KW-0677">Repeat</keyword>
<dbReference type="InterPro" id="IPR036914">
    <property type="entry name" value="MGS-like_dom_sf"/>
</dbReference>
<evidence type="ECO:0000256" key="17">
    <source>
        <dbReference type="ARBA" id="ARBA00057223"/>
    </source>
</evidence>
<dbReference type="Pfam" id="PF25596">
    <property type="entry name" value="CPSase_L_D1"/>
    <property type="match status" value="2"/>
</dbReference>
<comment type="pathway">
    <text evidence="2 19">Pyrimidine metabolism; UMP biosynthesis via de novo pathway; (S)-dihydroorotate from bicarbonate: step 1/3.</text>
</comment>
<keyword evidence="5 19" id="KW-0055">Arginine biosynthesis</keyword>
<feature type="binding site" evidence="19">
    <location>
        <position position="858"/>
    </location>
    <ligand>
        <name>Mn(2+)</name>
        <dbReference type="ChEBI" id="CHEBI:29035"/>
        <label>3</label>
    </ligand>
</feature>
<reference evidence="22 23" key="1">
    <citation type="submission" date="2019-10" db="EMBL/GenBank/DDBJ databases">
        <title>Epibacterium sp. nov., isolated from seawater.</title>
        <authorList>
            <person name="Zhang X."/>
            <person name="Li N."/>
        </authorList>
    </citation>
    <scope>NUCLEOTIDE SEQUENCE [LARGE SCALE GENOMIC DNA]</scope>
    <source>
        <strain evidence="22 23">SM1969</strain>
    </source>
</reference>
<dbReference type="SUPFAM" id="SSF56059">
    <property type="entry name" value="Glutathione synthetase ATP-binding domain-like"/>
    <property type="match status" value="2"/>
</dbReference>
<feature type="binding site" evidence="19">
    <location>
        <position position="182"/>
    </location>
    <ligand>
        <name>ATP</name>
        <dbReference type="ChEBI" id="CHEBI:30616"/>
        <label>1</label>
    </ligand>
</feature>
<dbReference type="GO" id="GO:0005737">
    <property type="term" value="C:cytoplasm"/>
    <property type="evidence" value="ECO:0007669"/>
    <property type="project" value="TreeGrafter"/>
</dbReference>
<dbReference type="PROSITE" id="PS00867">
    <property type="entry name" value="CPSASE_2"/>
    <property type="match status" value="2"/>
</dbReference>
<feature type="binding site" evidence="19">
    <location>
        <position position="872"/>
    </location>
    <ligand>
        <name>Mg(2+)</name>
        <dbReference type="ChEBI" id="CHEBI:18420"/>
        <label>4</label>
    </ligand>
</feature>
<dbReference type="FunFam" id="3.30.470.20:FF:000013">
    <property type="entry name" value="Carbamoyl-phosphate synthase large chain"/>
    <property type="match status" value="1"/>
</dbReference>
<dbReference type="InterPro" id="IPR005480">
    <property type="entry name" value="CPSase_lsu_oligo"/>
</dbReference>
<feature type="binding site" evidence="19">
    <location>
        <position position="870"/>
    </location>
    <ligand>
        <name>Mn(2+)</name>
        <dbReference type="ChEBI" id="CHEBI:29035"/>
        <label>3</label>
    </ligand>
</feature>
<feature type="binding site" evidence="19">
    <location>
        <position position="790"/>
    </location>
    <ligand>
        <name>ATP</name>
        <dbReference type="ChEBI" id="CHEBI:30616"/>
        <label>2</label>
    </ligand>
</feature>
<accession>A0A844AY82</accession>
<feature type="binding site" evidence="19">
    <location>
        <position position="298"/>
    </location>
    <ligand>
        <name>Mg(2+)</name>
        <dbReference type="ChEBI" id="CHEBI:18420"/>
        <label>1</label>
    </ligand>
</feature>
<feature type="binding site" evidence="19">
    <location>
        <position position="298"/>
    </location>
    <ligand>
        <name>Mn(2+)</name>
        <dbReference type="ChEBI" id="CHEBI:29035"/>
        <label>1</label>
    </ligand>
</feature>
<feature type="binding site" evidence="19">
    <location>
        <position position="254"/>
    </location>
    <ligand>
        <name>ATP</name>
        <dbReference type="ChEBI" id="CHEBI:30616"/>
        <label>1</label>
    </ligand>
</feature>
<feature type="binding site" evidence="19">
    <location>
        <position position="744"/>
    </location>
    <ligand>
        <name>ATP</name>
        <dbReference type="ChEBI" id="CHEBI:30616"/>
        <label>2</label>
    </ligand>
</feature>
<dbReference type="PRINTS" id="PR00098">
    <property type="entry name" value="CPSASE"/>
</dbReference>
<evidence type="ECO:0000256" key="6">
    <source>
        <dbReference type="ARBA" id="ARBA00022598"/>
    </source>
</evidence>
<dbReference type="GO" id="GO:0046872">
    <property type="term" value="F:metal ion binding"/>
    <property type="evidence" value="ECO:0007669"/>
    <property type="project" value="UniProtKB-KW"/>
</dbReference>
<keyword evidence="11 19" id="KW-0067">ATP-binding</keyword>
<dbReference type="AlphaFoldDB" id="A0A844AY82"/>
<feature type="domain" description="MGS-like" evidence="21">
    <location>
        <begin position="987"/>
        <end position="1120"/>
    </location>
</feature>
<dbReference type="EC" id="6.3.4.16" evidence="19"/>
<dbReference type="PROSITE" id="PS00866">
    <property type="entry name" value="CPSASE_1"/>
    <property type="match status" value="1"/>
</dbReference>
<dbReference type="InterPro" id="IPR058047">
    <property type="entry name" value="CPSase_preATP-grasp"/>
</dbReference>
<feature type="region of interest" description="Allosteric domain" evidence="19">
    <location>
        <begin position="987"/>
        <end position="1120"/>
    </location>
</feature>
<dbReference type="PROSITE" id="PS51257">
    <property type="entry name" value="PROKAR_LIPOPROTEIN"/>
    <property type="match status" value="1"/>
</dbReference>
<dbReference type="GO" id="GO:0005524">
    <property type="term" value="F:ATP binding"/>
    <property type="evidence" value="ECO:0007669"/>
    <property type="project" value="UniProtKB-UniRule"/>
</dbReference>
<dbReference type="Pfam" id="PF02142">
    <property type="entry name" value="MGS"/>
    <property type="match status" value="1"/>
</dbReference>
<comment type="function">
    <text evidence="17 19">Large subunit of the glutamine-dependent carbamoyl phosphate synthetase (CPSase). CPSase catalyzes the formation of carbamoyl phosphate from the ammonia moiety of glutamine, carbonate, and phosphate donated by ATP, constituting the first step of 2 biosynthetic pathways, one leading to arginine and/or urea and the other to pyrimidine nucleotides. The large subunit (synthetase) binds the substrates ammonia (free or transferred from glutamine from the small subunit), hydrogencarbonate and ATP and carries out an ATP-coupled ligase reaction, activating hydrogencarbonate by forming carboxy phosphate which reacts with ammonia to form carbamoyl phosphate.</text>
</comment>
<evidence type="ECO:0000256" key="11">
    <source>
        <dbReference type="ARBA" id="ARBA00022840"/>
    </source>
</evidence>
<dbReference type="Gene3D" id="3.40.50.1380">
    <property type="entry name" value="Methylglyoxal synthase-like domain"/>
    <property type="match status" value="1"/>
</dbReference>
<dbReference type="UniPathway" id="UPA00070">
    <property type="reaction ID" value="UER00115"/>
</dbReference>
<dbReference type="InterPro" id="IPR013815">
    <property type="entry name" value="ATP_grasp_subdomain_1"/>
</dbReference>
<dbReference type="GO" id="GO:0004087">
    <property type="term" value="F:carbamoyl-phosphate synthase (ammonia) activity"/>
    <property type="evidence" value="ECO:0007669"/>
    <property type="project" value="UniProtKB-EC"/>
</dbReference>
<proteinExistence type="inferred from homology"/>
<keyword evidence="23" id="KW-1185">Reference proteome</keyword>
<feature type="binding site" evidence="19">
    <location>
        <position position="858"/>
    </location>
    <ligand>
        <name>Mg(2+)</name>
        <dbReference type="ChEBI" id="CHEBI:18420"/>
        <label>3</label>
    </ligand>
</feature>
<feature type="binding site" evidence="19">
    <location>
        <position position="817"/>
    </location>
    <ligand>
        <name>ATP</name>
        <dbReference type="ChEBI" id="CHEBI:30616"/>
        <label>2</label>
    </ligand>
</feature>
<comment type="caution">
    <text evidence="22">The sequence shown here is derived from an EMBL/GenBank/DDBJ whole genome shotgun (WGS) entry which is preliminary data.</text>
</comment>
<evidence type="ECO:0000256" key="13">
    <source>
        <dbReference type="ARBA" id="ARBA00022975"/>
    </source>
</evidence>
<feature type="binding site" evidence="19">
    <location>
        <position position="312"/>
    </location>
    <ligand>
        <name>Mn(2+)</name>
        <dbReference type="ChEBI" id="CHEBI:29035"/>
        <label>2</label>
    </ligand>
</feature>
<organism evidence="22 23">
    <name type="scientific">Tritonibacter aquimaris</name>
    <dbReference type="NCBI Taxonomy" id="2663379"/>
    <lineage>
        <taxon>Bacteria</taxon>
        <taxon>Pseudomonadati</taxon>
        <taxon>Pseudomonadota</taxon>
        <taxon>Alphaproteobacteria</taxon>
        <taxon>Rhodobacterales</taxon>
        <taxon>Paracoccaceae</taxon>
        <taxon>Tritonibacter</taxon>
    </lineage>
</organism>
<comment type="pathway">
    <text evidence="3 19">Amino-acid biosynthesis; L-arginine biosynthesis; carbamoyl phosphate from bicarbonate: step 1/1.</text>
</comment>
<feature type="region of interest" description="Carboxyphosphate synthetic domain" evidence="19">
    <location>
        <begin position="1"/>
        <end position="415"/>
    </location>
</feature>
<dbReference type="NCBIfam" id="TIGR01369">
    <property type="entry name" value="CPSaseII_lrg"/>
    <property type="match status" value="1"/>
</dbReference>
<dbReference type="RefSeq" id="WP_153548184.1">
    <property type="nucleotide sequence ID" value="NZ_WIXK01000005.1"/>
</dbReference>
<gene>
    <name evidence="19 22" type="primary">carB</name>
    <name evidence="22" type="ORF">GG681_11685</name>
</gene>
<evidence type="ECO:0000313" key="23">
    <source>
        <dbReference type="Proteomes" id="UP000436694"/>
    </source>
</evidence>
<feature type="binding site" evidence="19">
    <location>
        <position position="223"/>
    </location>
    <ligand>
        <name>ATP</name>
        <dbReference type="ChEBI" id="CHEBI:30616"/>
        <label>1</label>
    </ligand>
</feature>
<comment type="catalytic activity">
    <reaction evidence="16 19">
        <text>hydrogencarbonate + L-glutamine + 2 ATP + H2O = carbamoyl phosphate + L-glutamate + 2 ADP + phosphate + 2 H(+)</text>
        <dbReference type="Rhea" id="RHEA:18633"/>
        <dbReference type="ChEBI" id="CHEBI:15377"/>
        <dbReference type="ChEBI" id="CHEBI:15378"/>
        <dbReference type="ChEBI" id="CHEBI:17544"/>
        <dbReference type="ChEBI" id="CHEBI:29985"/>
        <dbReference type="ChEBI" id="CHEBI:30616"/>
        <dbReference type="ChEBI" id="CHEBI:43474"/>
        <dbReference type="ChEBI" id="CHEBI:58228"/>
        <dbReference type="ChEBI" id="CHEBI:58359"/>
        <dbReference type="ChEBI" id="CHEBI:456216"/>
        <dbReference type="EC" id="6.3.5.5"/>
    </reaction>
</comment>
<keyword evidence="6 19" id="KW-0436">Ligase</keyword>
<feature type="binding site" evidence="19">
    <location>
        <position position="221"/>
    </location>
    <ligand>
        <name>ATP</name>
        <dbReference type="ChEBI" id="CHEBI:30616"/>
        <label>1</label>
    </ligand>
</feature>
<evidence type="ECO:0000256" key="4">
    <source>
        <dbReference type="ARBA" id="ARBA00009799"/>
    </source>
</evidence>
<evidence type="ECO:0000256" key="1">
    <source>
        <dbReference type="ARBA" id="ARBA00001936"/>
    </source>
</evidence>
<dbReference type="Proteomes" id="UP000436694">
    <property type="component" value="Unassembled WGS sequence"/>
</dbReference>
<name>A0A844AY82_9RHOB</name>
<feature type="binding site" evidence="19">
    <location>
        <position position="870"/>
    </location>
    <ligand>
        <name>Mn(2+)</name>
        <dbReference type="ChEBI" id="CHEBI:29035"/>
        <label>4</label>
    </ligand>
</feature>
<dbReference type="GO" id="GO:0004088">
    <property type="term" value="F:carbamoyl-phosphate synthase (glutamine-hydrolyzing) activity"/>
    <property type="evidence" value="ECO:0007669"/>
    <property type="project" value="UniProtKB-UniRule"/>
</dbReference>
<keyword evidence="7 19" id="KW-0028">Amino-acid biosynthesis</keyword>
<feature type="binding site" evidence="19">
    <location>
        <position position="858"/>
    </location>
    <ligand>
        <name>ATP</name>
        <dbReference type="ChEBI" id="CHEBI:30616"/>
        <label>2</label>
    </ligand>
</feature>
<keyword evidence="14" id="KW-0464">Manganese</keyword>
<feature type="binding site" evidence="19">
    <location>
        <position position="312"/>
    </location>
    <ligand>
        <name>Mg(2+)</name>
        <dbReference type="ChEBI" id="CHEBI:18420"/>
        <label>2</label>
    </ligand>
</feature>
<dbReference type="SMART" id="SM00851">
    <property type="entry name" value="MGS"/>
    <property type="match status" value="1"/>
</dbReference>
<feature type="binding site" evidence="19">
    <location>
        <position position="870"/>
    </location>
    <ligand>
        <name>Mg(2+)</name>
        <dbReference type="ChEBI" id="CHEBI:18420"/>
        <label>3</label>
    </ligand>
</feature>
<sequence length="1120" mass="121053">MPKRTDIKSIMIIGAGPIVIGQACEFDYSGAQACKALREEGYRVVLVNSNPATIMTDPGLADATYIEPITPEVVAKIIEKERPDALLPTMGGQTGLNTSLALEEMGVLEKFGVEMIGAKRDAIEMAEDRKLFREAMDRLGLENPRATIVTAPTQENGNVDLEAGVQLALESLEDIGLPAIIRPAFTLGGTGGGVAYNKEDYIHYCRSGMDASPVNQILVDESLLGWKEYEMEVVRDKADNAIIVCSIENVDPMGVHTGDSITVAPALTLSDKEYQMMRSASIAVLREIGVETGGSNVQWAVNPKDGRMVVIEMNPRVSRSSALASKATGFPIAKIAAKLAIGYTLDELDNDITKVTPASFEPSIDYVVTKIPKFAFEKFPGSEPYLTTAMKSVGEAMSIGRTIHESMQKALASMESGLTGFDEVEIPGVKVGLWEDAAADDKAAVVKAISQQTPDRLRTIAQAMRHGLTDAEIQGVTSFDPWFLARIREIIDAERDIRKNGLPVREDELRAVKMLGFTDARLGLLTGRDEDNVRRARLNLGVKAVFKRIDTCAAEFEAQTPYMYSTYETPVMGEVECEARPSERKKVVVLGGGPNRIGQGIEFDYCCCHACFALADAGYETIMINCNPETVSTDYDTSDRLYFEPLTFEHVMEILRVEQENGTLHGVIVQFGGQTPLKLANALESEGIPILGTSPDAIDLAEDRERFQALVNELGLKQPKNGIASTDAQALEIAEEIGFPLVIRPSYVLGGRAMEIVRDMDQLKRYIAEAVVVSGDSPVLLDSYLAGAVELDVDALCDGEAVHVAGIMQHIEEAGVHSGDSACSLPPYSLSKELIAEVKEQSFKLARALNVVGLMNVQFAIKDGDIYLIEVNPRASRTVPFVAKATDSAIASIAARLMAGEPLSNFPLRAPYSEDAGYDVNTPIADAMTLADPDMPWFSVKEAVLPFARFPGVDTILGPEMRSTGEVMGWDRSFARAFLKAQMGAGMVLPSSGTAFISIKDADKTPEMVEAAQILVAQGFDLVATRGTQGWLDGQGVPCALVNKVYEGRPHVIDMLKDGNVQLLMNTTEGAQAVEDSKEMRSVALYGKIPYFTTAAGAHAAAMAIKAQAEGDVEVKSLQG</sequence>
<feature type="binding site" evidence="19">
    <location>
        <position position="816"/>
    </location>
    <ligand>
        <name>ATP</name>
        <dbReference type="ChEBI" id="CHEBI:30616"/>
        <label>2</label>
    </ligand>
</feature>
<dbReference type="Pfam" id="PF02787">
    <property type="entry name" value="CPSase_L_D3"/>
    <property type="match status" value="1"/>
</dbReference>
<dbReference type="EMBL" id="WIXK01000005">
    <property type="protein sequence ID" value="MQY43304.1"/>
    <property type="molecule type" value="Genomic_DNA"/>
</dbReference>
<feature type="binding site" evidence="19">
    <location>
        <position position="815"/>
    </location>
    <ligand>
        <name>ATP</name>
        <dbReference type="ChEBI" id="CHEBI:30616"/>
        <label>2</label>
    </ligand>
</feature>
<dbReference type="Gene3D" id="3.40.50.20">
    <property type="match status" value="2"/>
</dbReference>
<comment type="domain">
    <text evidence="19">The large subunit is composed of 2 ATP-grasp domains that are involved in binding the 2 ATP molecules needed for carbamoyl phosphate synthesis. The N-terminal ATP-grasp domain (referred to as the carboxyphosphate synthetic component) catalyzes the ATP-dependent phosphorylation of hydrogencarbonate to carboxyphosphate and the subsequent nucleophilic attack by ammonia to form a carbamate intermediate. The C-terminal ATP-grasp domain (referred to as the carbamoyl phosphate synthetic component) then catalyzes the phosphorylation of carbamate with the second ATP to form the end product carbamoyl phosphate. The reactive and unstable enzyme intermediates are sequentially channeled from one active site to the next through the interior of the protein over a distance of at least 96 A.</text>
</comment>
<dbReference type="InterPro" id="IPR005483">
    <property type="entry name" value="CPSase_dom"/>
</dbReference>
<feature type="domain" description="ATP-grasp" evidence="20">
    <location>
        <begin position="133"/>
        <end position="341"/>
    </location>
</feature>
<comment type="cofactor">
    <cofactor evidence="1">
        <name>Mn(2+)</name>
        <dbReference type="ChEBI" id="CHEBI:29035"/>
    </cofactor>
</comment>
<dbReference type="CDD" id="cd01424">
    <property type="entry name" value="MGS_CPS_II"/>
    <property type="match status" value="1"/>
</dbReference>
<evidence type="ECO:0000256" key="19">
    <source>
        <dbReference type="HAMAP-Rule" id="MF_01210"/>
    </source>
</evidence>
<comment type="cofactor">
    <cofactor evidence="19">
        <name>Mg(2+)</name>
        <dbReference type="ChEBI" id="CHEBI:18420"/>
    </cofactor>
    <cofactor evidence="19">
        <name>Mn(2+)</name>
        <dbReference type="ChEBI" id="CHEBI:29035"/>
    </cofactor>
    <text evidence="19">Binds 4 Mg(2+) or Mn(2+) ions per subunit.</text>
</comment>
<feature type="binding site" evidence="19">
    <location>
        <position position="189"/>
    </location>
    <ligand>
        <name>ATP</name>
        <dbReference type="ChEBI" id="CHEBI:30616"/>
        <label>1</label>
    </ligand>
</feature>
<comment type="catalytic activity">
    <reaction evidence="15 19">
        <text>hydrogencarbonate + NH4(+) + 2 ATP = carbamoyl phosphate + 2 ADP + phosphate + 2 H(+)</text>
        <dbReference type="Rhea" id="RHEA:18029"/>
        <dbReference type="ChEBI" id="CHEBI:15378"/>
        <dbReference type="ChEBI" id="CHEBI:17544"/>
        <dbReference type="ChEBI" id="CHEBI:28938"/>
        <dbReference type="ChEBI" id="CHEBI:30616"/>
        <dbReference type="ChEBI" id="CHEBI:43474"/>
        <dbReference type="ChEBI" id="CHEBI:58228"/>
        <dbReference type="ChEBI" id="CHEBI:456216"/>
        <dbReference type="EC" id="6.3.4.16"/>
    </reaction>
</comment>
<feature type="binding site" evidence="19">
    <location>
        <position position="872"/>
    </location>
    <ligand>
        <name>Mn(2+)</name>
        <dbReference type="ChEBI" id="CHEBI:29035"/>
        <label>4</label>
    </ligand>
</feature>
<feature type="binding site" evidence="19">
    <location>
        <position position="314"/>
    </location>
    <ligand>
        <name>Mg(2+)</name>
        <dbReference type="ChEBI" id="CHEBI:18420"/>
        <label>2</label>
    </ligand>
</feature>
<evidence type="ECO:0000259" key="21">
    <source>
        <dbReference type="PROSITE" id="PS51855"/>
    </source>
</evidence>
<feature type="binding site" evidence="19">
    <location>
        <position position="870"/>
    </location>
    <ligand>
        <name>Mg(2+)</name>
        <dbReference type="ChEBI" id="CHEBI:18420"/>
        <label>4</label>
    </ligand>
</feature>
<comment type="caution">
    <text evidence="19">Lacks conserved residue(s) required for the propagation of feature annotation.</text>
</comment>
<feature type="binding site" evidence="19">
    <location>
        <position position="818"/>
    </location>
    <ligand>
        <name>ATP</name>
        <dbReference type="ChEBI" id="CHEBI:30616"/>
        <label>2</label>
    </ligand>
</feature>
<feature type="binding site" evidence="19">
    <location>
        <position position="312"/>
    </location>
    <ligand>
        <name>Mg(2+)</name>
        <dbReference type="ChEBI" id="CHEBI:18420"/>
        <label>1</label>
    </ligand>
</feature>
<evidence type="ECO:0000256" key="5">
    <source>
        <dbReference type="ARBA" id="ARBA00022571"/>
    </source>
</evidence>
<dbReference type="FunFam" id="3.30.470.20:FF:000007">
    <property type="entry name" value="Carbamoyl-phosphate synthase large chain"/>
    <property type="match status" value="1"/>
</dbReference>
<comment type="subunit">
    <text evidence="18 19">Composed of two chains; the small (or glutamine) chain promotes the hydrolysis of glutamine to ammonia, which is used by the large (or ammonia) chain to synthesize carbamoyl phosphate. Tetramer of heterodimers (alpha,beta)4.</text>
</comment>